<comment type="caution">
    <text evidence="2">The sequence shown here is derived from an EMBL/GenBank/DDBJ whole genome shotgun (WGS) entry which is preliminary data.</text>
</comment>
<evidence type="ECO:0000313" key="2">
    <source>
        <dbReference type="EMBL" id="KMT58826.1"/>
    </source>
</evidence>
<dbReference type="AlphaFoldDB" id="A0A0J8J3D3"/>
<proteinExistence type="predicted"/>
<evidence type="ECO:0000313" key="3">
    <source>
        <dbReference type="Proteomes" id="UP000052258"/>
    </source>
</evidence>
<keyword evidence="1" id="KW-1133">Transmembrane helix</keyword>
<dbReference type="PATRIC" id="fig|1430899.3.peg.1902"/>
<accession>A0A0J8J3D3</accession>
<name>A0A0J8J3D3_9LIST</name>
<gene>
    <name evidence="2" type="ORF">X560_1862</name>
</gene>
<organism evidence="2 3">
    <name type="scientific">Listeria fleischmannii 1991</name>
    <dbReference type="NCBI Taxonomy" id="1430899"/>
    <lineage>
        <taxon>Bacteria</taxon>
        <taxon>Bacillati</taxon>
        <taxon>Bacillota</taxon>
        <taxon>Bacilli</taxon>
        <taxon>Bacillales</taxon>
        <taxon>Listeriaceae</taxon>
        <taxon>Listeria</taxon>
    </lineage>
</organism>
<keyword evidence="3" id="KW-1185">Reference proteome</keyword>
<keyword evidence="1" id="KW-0472">Membrane</keyword>
<sequence>MMKGIIIAILVVILIGLILTILWPAIMATLGAVLGFYSLKKLLETKSVGEKVVYGILIGIGALMILTNLKGAIVVLVIAAIVYFLTKNNRNKRNDNNDTFDYPYNK</sequence>
<dbReference type="Proteomes" id="UP000052258">
    <property type="component" value="Unassembled WGS sequence"/>
</dbReference>
<evidence type="ECO:0000256" key="1">
    <source>
        <dbReference type="SAM" id="Phobius"/>
    </source>
</evidence>
<feature type="transmembrane region" description="Helical" evidence="1">
    <location>
        <begin position="52"/>
        <end position="85"/>
    </location>
</feature>
<reference evidence="2 3" key="1">
    <citation type="journal article" date="2015" name="Genome Biol. Evol.">
        <title>Comparative Genomics of Listeria Sensu Lato: Genus-Wide Differences in Evolutionary Dynamics and the Progressive Gain of Complex, Potentially Pathogenicity-Related Traits through Lateral Gene Transfer.</title>
        <authorList>
            <person name="Chiara M."/>
            <person name="Caruso M."/>
            <person name="D'Erchia A.M."/>
            <person name="Manzari C."/>
            <person name="Fraccalvieri R."/>
            <person name="Goffredo E."/>
            <person name="Latorre L."/>
            <person name="Miccolupo A."/>
            <person name="Padalino I."/>
            <person name="Santagada G."/>
            <person name="Chiocco D."/>
            <person name="Pesole G."/>
            <person name="Horner D.S."/>
            <person name="Parisi A."/>
        </authorList>
    </citation>
    <scope>NUCLEOTIDE SEQUENCE [LARGE SCALE GENOMIC DNA]</scope>
    <source>
        <strain evidence="2 3">1991</strain>
    </source>
</reference>
<protein>
    <submittedName>
        <fullName evidence="2">Uncharacterized protein</fullName>
    </submittedName>
</protein>
<keyword evidence="1" id="KW-0812">Transmembrane</keyword>
<dbReference type="EMBL" id="AZHO01000023">
    <property type="protein sequence ID" value="KMT58826.1"/>
    <property type="molecule type" value="Genomic_DNA"/>
</dbReference>
<feature type="transmembrane region" description="Helical" evidence="1">
    <location>
        <begin position="7"/>
        <end position="37"/>
    </location>
</feature>